<feature type="compositionally biased region" description="Polar residues" evidence="1">
    <location>
        <begin position="106"/>
        <end position="115"/>
    </location>
</feature>
<dbReference type="EMBL" id="KM982402">
    <property type="protein sequence ID" value="AKI80181.1"/>
    <property type="molecule type" value="Genomic_DNA"/>
</dbReference>
<protein>
    <submittedName>
        <fullName evidence="2">Uncharacterized protein</fullName>
    </submittedName>
</protein>
<dbReference type="Proteomes" id="UP000240461">
    <property type="component" value="Segment"/>
</dbReference>
<sequence length="123" mass="14515">MVLNDDDLYKKHDQLVNLKRQTYEKIFNRCVNTIKLSSDAGELICLFQIPNFLFGTGYPIVNIKYCANYIINKLSEMNENIETTFIDPNILFIDWRKKPNKRSKTTHNFSTNSSEYKSRKSKH</sequence>
<dbReference type="Pfam" id="PF19063">
    <property type="entry name" value="DUF5759"/>
    <property type="match status" value="1"/>
</dbReference>
<proteinExistence type="predicted"/>
<accession>A0A0G2YAR0</accession>
<dbReference type="KEGG" id="vg:80513979"/>
<evidence type="ECO:0000256" key="1">
    <source>
        <dbReference type="SAM" id="MobiDB-lite"/>
    </source>
</evidence>
<dbReference type="InterPro" id="IPR043977">
    <property type="entry name" value="DUF5759"/>
</dbReference>
<evidence type="ECO:0000313" key="3">
    <source>
        <dbReference type="Proteomes" id="UP000240461"/>
    </source>
</evidence>
<reference evidence="2 3" key="1">
    <citation type="submission" date="2014-10" db="EMBL/GenBank/DDBJ databases">
        <title>Pan-genome analysis of Brazilian lineage A amoebal mimiviruses.</title>
        <authorList>
            <person name="Assis F.L."/>
            <person name="Abrahao J.S."/>
            <person name="Kroon E.G."/>
            <person name="Dornas F.P."/>
            <person name="Andrade K.R."/>
            <person name="Borato P.V.M."/>
            <person name="Pilotto M.R."/>
            <person name="Benamar S."/>
            <person name="LaScola B."/>
            <person name="Colson P."/>
        </authorList>
    </citation>
    <scope>NUCLEOTIDE SEQUENCE [LARGE SCALE GENOMIC DNA]</scope>
    <source>
        <strain evidence="2 3">Kroon</strain>
    </source>
</reference>
<keyword evidence="3" id="KW-1185">Reference proteome</keyword>
<name>A0A0G2YAR0_9VIRU</name>
<evidence type="ECO:0000313" key="2">
    <source>
        <dbReference type="EMBL" id="AKI80181.1"/>
    </source>
</evidence>
<organism evidence="2 3">
    <name type="scientific">Acanthamoeba polyphaga mimivirus Kroon</name>
    <dbReference type="NCBI Taxonomy" id="3069720"/>
    <lineage>
        <taxon>Viruses</taxon>
        <taxon>Varidnaviria</taxon>
        <taxon>Bamfordvirae</taxon>
        <taxon>Nucleocytoviricota</taxon>
        <taxon>Megaviricetes</taxon>
        <taxon>Imitervirales</taxon>
        <taxon>Mimiviridae</taxon>
        <taxon>Megamimivirinae</taxon>
        <taxon>Mimivirus</taxon>
        <taxon>Mimivirus lagoaense</taxon>
    </lineage>
</organism>
<feature type="region of interest" description="Disordered" evidence="1">
    <location>
        <begin position="100"/>
        <end position="123"/>
    </location>
</feature>